<dbReference type="Pfam" id="PF13191">
    <property type="entry name" value="AAA_16"/>
    <property type="match status" value="1"/>
</dbReference>
<evidence type="ECO:0000259" key="2">
    <source>
        <dbReference type="Pfam" id="PF13191"/>
    </source>
</evidence>
<evidence type="ECO:0000256" key="1">
    <source>
        <dbReference type="SAM" id="MobiDB-lite"/>
    </source>
</evidence>
<reference evidence="3 4" key="1">
    <citation type="submission" date="2021-07" db="EMBL/GenBank/DDBJ databases">
        <title>Sphingomonas sp.</title>
        <authorList>
            <person name="Feng G."/>
            <person name="Li J."/>
            <person name="Pan M."/>
        </authorList>
    </citation>
    <scope>NUCLEOTIDE SEQUENCE [LARGE SCALE GENOMIC DNA]</scope>
    <source>
        <strain evidence="3 4">RRHST34</strain>
    </source>
</reference>
<dbReference type="Gene3D" id="3.40.50.300">
    <property type="entry name" value="P-loop containing nucleotide triphosphate hydrolases"/>
    <property type="match status" value="1"/>
</dbReference>
<comment type="caution">
    <text evidence="3">The sequence shown here is derived from an EMBL/GenBank/DDBJ whole genome shotgun (WGS) entry which is preliminary data.</text>
</comment>
<keyword evidence="4" id="KW-1185">Reference proteome</keyword>
<dbReference type="InterPro" id="IPR041664">
    <property type="entry name" value="AAA_16"/>
</dbReference>
<sequence>MDPRRNPFAPGAGTPPPELAGREPLLERSLVALDRIRAGRPARSTIFYGLRGVGKTVLLGAVRDAVEAERMLAVTIEAPEQRSLPALLAPSLRAGLLRLDRGARAGEGVRRALRALAGFAKLKVKYSDFEVALDLEPEPGLADSGDLDLDLADLVVAVGEAARERDSALVLIVDELQYVAEDQLAALISALHRANQKRLPVTLVGAGLPQLLGQMGRAKSYAERLFEFVALGPLDGTAAADAIRLPIEREEETIRLEAVAAIVADTQGYPYFLQEWGKHSWDAAEASPITAADVAAARAAALAELDASFFRVRFDRLTPAEKRYLRAMATLGPGPHRSGDVAEALGVKVSSVAPTRNSLIAKGMLYSPAHGDTAFTVPLFDQFMRRVMPGEGG</sequence>
<dbReference type="Proteomes" id="UP000759103">
    <property type="component" value="Unassembled WGS sequence"/>
</dbReference>
<dbReference type="SUPFAM" id="SSF52540">
    <property type="entry name" value="P-loop containing nucleoside triphosphate hydrolases"/>
    <property type="match status" value="1"/>
</dbReference>
<feature type="region of interest" description="Disordered" evidence="1">
    <location>
        <begin position="1"/>
        <end position="21"/>
    </location>
</feature>
<dbReference type="PANTHER" id="PTHR34301">
    <property type="entry name" value="DNA-BINDING PROTEIN-RELATED"/>
    <property type="match status" value="1"/>
</dbReference>
<feature type="domain" description="Orc1-like AAA ATPase" evidence="2">
    <location>
        <begin position="18"/>
        <end position="204"/>
    </location>
</feature>
<dbReference type="PANTHER" id="PTHR34301:SF8">
    <property type="entry name" value="ATPASE DOMAIN-CONTAINING PROTEIN"/>
    <property type="match status" value="1"/>
</dbReference>
<dbReference type="EMBL" id="JAHXZN010000008">
    <property type="protein sequence ID" value="MBW6532593.1"/>
    <property type="molecule type" value="Genomic_DNA"/>
</dbReference>
<organism evidence="3 4">
    <name type="scientific">Sphingomonas citri</name>
    <dbReference type="NCBI Taxonomy" id="2862499"/>
    <lineage>
        <taxon>Bacteria</taxon>
        <taxon>Pseudomonadati</taxon>
        <taxon>Pseudomonadota</taxon>
        <taxon>Alphaproteobacteria</taxon>
        <taxon>Sphingomonadales</taxon>
        <taxon>Sphingomonadaceae</taxon>
        <taxon>Sphingomonas</taxon>
    </lineage>
</organism>
<protein>
    <submittedName>
        <fullName evidence="3">AAA family ATPase</fullName>
    </submittedName>
</protein>
<evidence type="ECO:0000313" key="4">
    <source>
        <dbReference type="Proteomes" id="UP000759103"/>
    </source>
</evidence>
<gene>
    <name evidence="3" type="ORF">KZ820_17765</name>
</gene>
<name>A0ABS7BSL1_9SPHN</name>
<proteinExistence type="predicted"/>
<dbReference type="InterPro" id="IPR027417">
    <property type="entry name" value="P-loop_NTPase"/>
</dbReference>
<accession>A0ABS7BSL1</accession>
<dbReference type="RefSeq" id="WP_219750162.1">
    <property type="nucleotide sequence ID" value="NZ_JAHXZN010000008.1"/>
</dbReference>
<evidence type="ECO:0000313" key="3">
    <source>
        <dbReference type="EMBL" id="MBW6532593.1"/>
    </source>
</evidence>